<dbReference type="Pfam" id="PF01381">
    <property type="entry name" value="HTH_3"/>
    <property type="match status" value="1"/>
</dbReference>
<protein>
    <submittedName>
        <fullName evidence="3">Helix-turn-helix domain protein</fullName>
    </submittedName>
</protein>
<reference evidence="3" key="1">
    <citation type="journal article" date="2021" name="Proc. Natl. Acad. Sci. U.S.A.">
        <title>A Catalog of Tens of Thousands of Viruses from Human Metagenomes Reveals Hidden Associations with Chronic Diseases.</title>
        <authorList>
            <person name="Tisza M.J."/>
            <person name="Buck C.B."/>
        </authorList>
    </citation>
    <scope>NUCLEOTIDE SEQUENCE</scope>
    <source>
        <strain evidence="3">CthAo37</strain>
    </source>
</reference>
<dbReference type="InterPro" id="IPR010982">
    <property type="entry name" value="Lambda_DNA-bd_dom_sf"/>
</dbReference>
<feature type="domain" description="HTH cro/C1-type" evidence="2">
    <location>
        <begin position="8"/>
        <end position="62"/>
    </location>
</feature>
<dbReference type="CDD" id="cd00093">
    <property type="entry name" value="HTH_XRE"/>
    <property type="match status" value="1"/>
</dbReference>
<evidence type="ECO:0000256" key="1">
    <source>
        <dbReference type="ARBA" id="ARBA00023125"/>
    </source>
</evidence>
<name>A0A8S5S4V9_9CAUD</name>
<accession>A0A8S5S4V9</accession>
<evidence type="ECO:0000313" key="3">
    <source>
        <dbReference type="EMBL" id="DAF45966.1"/>
    </source>
</evidence>
<dbReference type="SMART" id="SM00530">
    <property type="entry name" value="HTH_XRE"/>
    <property type="match status" value="1"/>
</dbReference>
<dbReference type="PANTHER" id="PTHR46558">
    <property type="entry name" value="TRACRIPTIONAL REGULATORY PROTEIN-RELATED-RELATED"/>
    <property type="match status" value="1"/>
</dbReference>
<dbReference type="Gene3D" id="1.10.260.40">
    <property type="entry name" value="lambda repressor-like DNA-binding domains"/>
    <property type="match status" value="1"/>
</dbReference>
<dbReference type="InterPro" id="IPR001387">
    <property type="entry name" value="Cro/C1-type_HTH"/>
</dbReference>
<dbReference type="EMBL" id="BK032529">
    <property type="protein sequence ID" value="DAF45966.1"/>
    <property type="molecule type" value="Genomic_DNA"/>
</dbReference>
<sequence>MQEMKDRIVSIRKESGLTQEEFGKELNLSQNYVWMLESGKRAPSARTIIDLCKKFQISEEWLRTGEGEMKAPMTKQAEIATITAQLFHKEETDPETYNFLIELNKYLLQLDETQMQAVLDMVRKLNAAISKGEK</sequence>
<organism evidence="3">
    <name type="scientific">Myoviridae sp. cthAo37</name>
    <dbReference type="NCBI Taxonomy" id="2827701"/>
    <lineage>
        <taxon>Viruses</taxon>
        <taxon>Duplodnaviria</taxon>
        <taxon>Heunggongvirae</taxon>
        <taxon>Uroviricota</taxon>
        <taxon>Caudoviricetes</taxon>
    </lineage>
</organism>
<dbReference type="SUPFAM" id="SSF47413">
    <property type="entry name" value="lambda repressor-like DNA-binding domains"/>
    <property type="match status" value="1"/>
</dbReference>
<evidence type="ECO:0000259" key="2">
    <source>
        <dbReference type="PROSITE" id="PS50943"/>
    </source>
</evidence>
<dbReference type="PANTHER" id="PTHR46558:SF4">
    <property type="entry name" value="DNA-BIDING PHAGE PROTEIN"/>
    <property type="match status" value="1"/>
</dbReference>
<dbReference type="PROSITE" id="PS50943">
    <property type="entry name" value="HTH_CROC1"/>
    <property type="match status" value="1"/>
</dbReference>
<proteinExistence type="predicted"/>
<keyword evidence="1" id="KW-0238">DNA-binding</keyword>
<dbReference type="GO" id="GO:0003677">
    <property type="term" value="F:DNA binding"/>
    <property type="evidence" value="ECO:0007669"/>
    <property type="project" value="UniProtKB-KW"/>
</dbReference>